<keyword evidence="1" id="KW-0863">Zinc-finger</keyword>
<dbReference type="Proteomes" id="UP001055712">
    <property type="component" value="Unassembled WGS sequence"/>
</dbReference>
<evidence type="ECO:0000256" key="1">
    <source>
        <dbReference type="PROSITE-ProRule" id="PRU00175"/>
    </source>
</evidence>
<evidence type="ECO:0000313" key="4">
    <source>
        <dbReference type="Proteomes" id="UP001055712"/>
    </source>
</evidence>
<reference evidence="3" key="2">
    <citation type="submission" date="2020-11" db="EMBL/GenBank/DDBJ databases">
        <authorList>
            <person name="Cecchin M."/>
            <person name="Marcolungo L."/>
            <person name="Rossato M."/>
            <person name="Girolomoni L."/>
            <person name="Cosentino E."/>
            <person name="Cuine S."/>
            <person name="Li-Beisson Y."/>
            <person name="Delledonne M."/>
            <person name="Ballottari M."/>
        </authorList>
    </citation>
    <scope>NUCLEOTIDE SEQUENCE</scope>
    <source>
        <strain evidence="3">211/11P</strain>
        <tissue evidence="3">Whole cell</tissue>
    </source>
</reference>
<dbReference type="Gene3D" id="3.30.40.10">
    <property type="entry name" value="Zinc/RING finger domain, C3HC4 (zinc finger)"/>
    <property type="match status" value="1"/>
</dbReference>
<feature type="domain" description="RING-type" evidence="2">
    <location>
        <begin position="6"/>
        <end position="44"/>
    </location>
</feature>
<dbReference type="GO" id="GO:0008270">
    <property type="term" value="F:zinc ion binding"/>
    <property type="evidence" value="ECO:0007669"/>
    <property type="project" value="UniProtKB-KW"/>
</dbReference>
<dbReference type="Pfam" id="PF13639">
    <property type="entry name" value="zf-RING_2"/>
    <property type="match status" value="1"/>
</dbReference>
<keyword evidence="1" id="KW-0862">Zinc</keyword>
<dbReference type="Gene3D" id="3.40.50.410">
    <property type="entry name" value="von Willebrand factor, type A domain"/>
    <property type="match status" value="1"/>
</dbReference>
<dbReference type="SUPFAM" id="SSF53300">
    <property type="entry name" value="vWA-like"/>
    <property type="match status" value="1"/>
</dbReference>
<dbReference type="SUPFAM" id="SSF57850">
    <property type="entry name" value="RING/U-box"/>
    <property type="match status" value="1"/>
</dbReference>
<dbReference type="CDD" id="cd00198">
    <property type="entry name" value="vWFA"/>
    <property type="match status" value="1"/>
</dbReference>
<dbReference type="PROSITE" id="PS50089">
    <property type="entry name" value="ZF_RING_2"/>
    <property type="match status" value="1"/>
</dbReference>
<dbReference type="SMART" id="SM00184">
    <property type="entry name" value="RING"/>
    <property type="match status" value="1"/>
</dbReference>
<dbReference type="EMBL" id="SIDB01000011">
    <property type="protein sequence ID" value="KAI3425726.1"/>
    <property type="molecule type" value="Genomic_DNA"/>
</dbReference>
<dbReference type="AlphaFoldDB" id="A0A9D4THB7"/>
<reference evidence="3" key="1">
    <citation type="journal article" date="2019" name="Plant J.">
        <title>Chlorella vulgaris genome assembly and annotation reveals the molecular basis for metabolic acclimation to high light conditions.</title>
        <authorList>
            <person name="Cecchin M."/>
            <person name="Marcolungo L."/>
            <person name="Rossato M."/>
            <person name="Girolomoni L."/>
            <person name="Cosentino E."/>
            <person name="Cuine S."/>
            <person name="Li-Beisson Y."/>
            <person name="Delledonne M."/>
            <person name="Ballottari M."/>
        </authorList>
    </citation>
    <scope>NUCLEOTIDE SEQUENCE</scope>
    <source>
        <strain evidence="3">211/11P</strain>
    </source>
</reference>
<evidence type="ECO:0000313" key="3">
    <source>
        <dbReference type="EMBL" id="KAI3425726.1"/>
    </source>
</evidence>
<dbReference type="OrthoDB" id="2193576at2759"/>
<keyword evidence="1" id="KW-0479">Metal-binding</keyword>
<accession>A0A9D4THB7</accession>
<proteinExistence type="predicted"/>
<keyword evidence="4" id="KW-1185">Reference proteome</keyword>
<protein>
    <recommendedName>
        <fullName evidence="2">RING-type domain-containing protein</fullName>
    </recommendedName>
</protein>
<gene>
    <name evidence="3" type="ORF">D9Q98_007702</name>
</gene>
<dbReference type="InterPro" id="IPR013083">
    <property type="entry name" value="Znf_RING/FYVE/PHD"/>
</dbReference>
<organism evidence="3 4">
    <name type="scientific">Chlorella vulgaris</name>
    <name type="common">Green alga</name>
    <dbReference type="NCBI Taxonomy" id="3077"/>
    <lineage>
        <taxon>Eukaryota</taxon>
        <taxon>Viridiplantae</taxon>
        <taxon>Chlorophyta</taxon>
        <taxon>core chlorophytes</taxon>
        <taxon>Trebouxiophyceae</taxon>
        <taxon>Chlorellales</taxon>
        <taxon>Chlorellaceae</taxon>
        <taxon>Chlorella clade</taxon>
        <taxon>Chlorella</taxon>
    </lineage>
</organism>
<name>A0A9D4THB7_CHLVU</name>
<evidence type="ECO:0000259" key="2">
    <source>
        <dbReference type="PROSITE" id="PS50089"/>
    </source>
</evidence>
<dbReference type="InterPro" id="IPR036465">
    <property type="entry name" value="vWFA_dom_sf"/>
</dbReference>
<sequence>MPADDCCVCLEPLAASSDVVSMGCGHLLHQECAAACGRRCPLCRAPIDAGRLRPGGHNPEALTSNGFRDFAPRFTPAVAPAAPADAHGEYPQVSGGYDALHAPRIRVGPLPSNGATGFRTFTFGQVEDSPSTFGGGYPYTPVSQNEPLDSTIPSQLATLIDGISSQLGAAAAAPQQAFGEAAAARLPSTWAFCLDVSGSMGSSRAWDPADCSRICFAMVALACVVDSHVAAGDWVHVTAFSSGVETIKPWFCKPVFFHRATFVTQLTAAVRDLGHFRSGTNLCAAALHTLSTLAAKALTLVPPSATRTGADTARGNEAATAAATPACCAAALTVAGSSQRHSLVLLTDGAADDAYELLSAVLEQLGDPPFPDGGFRALLMHIDSRYSSGTLRAMSQDASGTPLPYVELLELELPERLNLSALSGRYAPAGGFSFGDTPTGLSYAASGTNGGPDSSAAVGMMGLALTNFSARSGSAAPRIVRR</sequence>
<dbReference type="InterPro" id="IPR001841">
    <property type="entry name" value="Znf_RING"/>
</dbReference>
<comment type="caution">
    <text evidence="3">The sequence shown here is derived from an EMBL/GenBank/DDBJ whole genome shotgun (WGS) entry which is preliminary data.</text>
</comment>